<proteinExistence type="inferred from homology"/>
<gene>
    <name evidence="9" type="ORF">Deia_00533</name>
</gene>
<dbReference type="InterPro" id="IPR002781">
    <property type="entry name" value="TM_pro_TauE-like"/>
</dbReference>
<dbReference type="RefSeq" id="WP_146820607.1">
    <property type="nucleotide sequence ID" value="NZ_CP029077.1"/>
</dbReference>
<evidence type="ECO:0000256" key="7">
    <source>
        <dbReference type="ARBA" id="ARBA00023136"/>
    </source>
</evidence>
<feature type="transmembrane region" description="Helical" evidence="8">
    <location>
        <begin position="84"/>
        <end position="105"/>
    </location>
</feature>
<name>A0A5B8XDC6_9RICK</name>
<feature type="transmembrane region" description="Helical" evidence="8">
    <location>
        <begin position="214"/>
        <end position="235"/>
    </location>
</feature>
<dbReference type="Proteomes" id="UP000321934">
    <property type="component" value="Chromosome"/>
</dbReference>
<dbReference type="PANTHER" id="PTHR30269:SF0">
    <property type="entry name" value="MEMBRANE TRANSPORTER PROTEIN YFCA-RELATED"/>
    <property type="match status" value="1"/>
</dbReference>
<keyword evidence="6 8" id="KW-1133">Transmembrane helix</keyword>
<keyword evidence="7 8" id="KW-0472">Membrane</keyword>
<keyword evidence="5 8" id="KW-0812">Transmembrane</keyword>
<evidence type="ECO:0000256" key="5">
    <source>
        <dbReference type="ARBA" id="ARBA00022692"/>
    </source>
</evidence>
<keyword evidence="3" id="KW-0813">Transport</keyword>
<evidence type="ECO:0000256" key="3">
    <source>
        <dbReference type="ARBA" id="ARBA00022448"/>
    </source>
</evidence>
<accession>A0A5B8XDC6</accession>
<keyword evidence="10" id="KW-1185">Reference proteome</keyword>
<evidence type="ECO:0000256" key="1">
    <source>
        <dbReference type="ARBA" id="ARBA00004651"/>
    </source>
</evidence>
<feature type="transmembrane region" description="Helical" evidence="8">
    <location>
        <begin position="188"/>
        <end position="207"/>
    </location>
</feature>
<dbReference type="GO" id="GO:0005886">
    <property type="term" value="C:plasma membrane"/>
    <property type="evidence" value="ECO:0007669"/>
    <property type="project" value="UniProtKB-SubCell"/>
</dbReference>
<dbReference type="InterPro" id="IPR052017">
    <property type="entry name" value="TSUP"/>
</dbReference>
<evidence type="ECO:0000313" key="10">
    <source>
        <dbReference type="Proteomes" id="UP000321934"/>
    </source>
</evidence>
<feature type="transmembrane region" description="Helical" evidence="8">
    <location>
        <begin position="53"/>
        <end position="72"/>
    </location>
</feature>
<evidence type="ECO:0000256" key="6">
    <source>
        <dbReference type="ARBA" id="ARBA00022989"/>
    </source>
</evidence>
<dbReference type="EMBL" id="CP029077">
    <property type="protein sequence ID" value="QED23328.1"/>
    <property type="molecule type" value="Genomic_DNA"/>
</dbReference>
<sequence length="262" mass="29813">MTHLFFMQNLDFWQIFLVAFVGFAASFIGNAAGSDGFIYLIGMNFLNLPTMRAIGTMKWFSFASAFYAMSRYRKQNSTAAKKFIRFLFPYGVILWLSASFIGSILAQRVSGDFMDKMLPFLTLLMAFYKTIFFDPKKFTKRRISNKIFFYGFLSIIFFYIGFFGPGGATFVIFFASMLIGMGLKEASIVSRHVTFVANVISVLVFAYKQMFYIDVALITIISGIIGTKCSLKFVAKYGNQFINISLIVVLYFVSAVYFLNLK</sequence>
<feature type="transmembrane region" description="Helical" evidence="8">
    <location>
        <begin position="147"/>
        <end position="176"/>
    </location>
</feature>
<dbReference type="Pfam" id="PF01925">
    <property type="entry name" value="TauE"/>
    <property type="match status" value="1"/>
</dbReference>
<evidence type="ECO:0000256" key="2">
    <source>
        <dbReference type="ARBA" id="ARBA00009142"/>
    </source>
</evidence>
<keyword evidence="4 8" id="KW-1003">Cell membrane</keyword>
<feature type="transmembrane region" description="Helical" evidence="8">
    <location>
        <begin position="12"/>
        <end position="33"/>
    </location>
</feature>
<protein>
    <recommendedName>
        <fullName evidence="8">Probable membrane transporter protein</fullName>
    </recommendedName>
</protein>
<evidence type="ECO:0000256" key="4">
    <source>
        <dbReference type="ARBA" id="ARBA00022475"/>
    </source>
</evidence>
<feature type="transmembrane region" description="Helical" evidence="8">
    <location>
        <begin position="117"/>
        <end position="135"/>
    </location>
</feature>
<dbReference type="AlphaFoldDB" id="A0A5B8XDC6"/>
<organism evidence="9 10">
    <name type="scientific">Candidatus Deianiraea vastatrix</name>
    <dbReference type="NCBI Taxonomy" id="2163644"/>
    <lineage>
        <taxon>Bacteria</taxon>
        <taxon>Pseudomonadati</taxon>
        <taxon>Pseudomonadota</taxon>
        <taxon>Alphaproteobacteria</taxon>
        <taxon>Rickettsiales</taxon>
        <taxon>Candidatus Deianiraeaceae</taxon>
        <taxon>Candidatus Deianiraea</taxon>
    </lineage>
</organism>
<evidence type="ECO:0000313" key="9">
    <source>
        <dbReference type="EMBL" id="QED23328.1"/>
    </source>
</evidence>
<comment type="similarity">
    <text evidence="2 8">Belongs to the 4-toluene sulfonate uptake permease (TSUP) (TC 2.A.102) family.</text>
</comment>
<feature type="transmembrane region" description="Helical" evidence="8">
    <location>
        <begin position="241"/>
        <end position="259"/>
    </location>
</feature>
<comment type="subcellular location">
    <subcellularLocation>
        <location evidence="1 8">Cell membrane</location>
        <topology evidence="1 8">Multi-pass membrane protein</topology>
    </subcellularLocation>
</comment>
<dbReference type="PANTHER" id="PTHR30269">
    <property type="entry name" value="TRANSMEMBRANE PROTEIN YFCA"/>
    <property type="match status" value="1"/>
</dbReference>
<evidence type="ECO:0000256" key="8">
    <source>
        <dbReference type="RuleBase" id="RU363041"/>
    </source>
</evidence>
<reference evidence="9 10" key="1">
    <citation type="journal article" date="2019" name="ISME J.">
        <title>Deianiraea, an extracellular bacterium associated with the ciliate Paramecium, suggests an alternative scenario for the evolution of Rickettsiales.</title>
        <authorList>
            <person name="Castelli M."/>
            <person name="Sabaneyeva E."/>
            <person name="Lanzoni O."/>
            <person name="Lebedeva N."/>
            <person name="Floriano A.M."/>
            <person name="Gaiarsa S."/>
            <person name="Benken K."/>
            <person name="Modeo L."/>
            <person name="Bandi C."/>
            <person name="Potekhin A."/>
            <person name="Sassera D."/>
            <person name="Petroni G."/>
        </authorList>
    </citation>
    <scope>NUCLEOTIDE SEQUENCE [LARGE SCALE GENOMIC DNA]</scope>
    <source>
        <strain evidence="9">CyL4-1</strain>
    </source>
</reference>